<accession>A0A6J4PJR6</accession>
<feature type="non-terminal residue" evidence="2">
    <location>
        <position position="1"/>
    </location>
</feature>
<feature type="region of interest" description="Disordered" evidence="1">
    <location>
        <begin position="233"/>
        <end position="274"/>
    </location>
</feature>
<organism evidence="2">
    <name type="scientific">uncultured Pseudonocardia sp</name>
    <dbReference type="NCBI Taxonomy" id="211455"/>
    <lineage>
        <taxon>Bacteria</taxon>
        <taxon>Bacillati</taxon>
        <taxon>Actinomycetota</taxon>
        <taxon>Actinomycetes</taxon>
        <taxon>Pseudonocardiales</taxon>
        <taxon>Pseudonocardiaceae</taxon>
        <taxon>Pseudonocardia</taxon>
        <taxon>environmental samples</taxon>
    </lineage>
</organism>
<dbReference type="AlphaFoldDB" id="A0A6J4PJR6"/>
<feature type="compositionally biased region" description="Low complexity" evidence="1">
    <location>
        <begin position="43"/>
        <end position="60"/>
    </location>
</feature>
<name>A0A6J4PJR6_9PSEU</name>
<feature type="region of interest" description="Disordered" evidence="1">
    <location>
        <begin position="1"/>
        <end position="202"/>
    </location>
</feature>
<feature type="compositionally biased region" description="Basic residues" evidence="1">
    <location>
        <begin position="113"/>
        <end position="171"/>
    </location>
</feature>
<protein>
    <submittedName>
        <fullName evidence="2">ThiJ/PfpI domain protein</fullName>
    </submittedName>
</protein>
<dbReference type="EMBL" id="CADCUS010000307">
    <property type="protein sequence ID" value="CAA9412233.1"/>
    <property type="molecule type" value="Genomic_DNA"/>
</dbReference>
<reference evidence="2" key="1">
    <citation type="submission" date="2020-02" db="EMBL/GenBank/DDBJ databases">
        <authorList>
            <person name="Meier V. D."/>
        </authorList>
    </citation>
    <scope>NUCLEOTIDE SEQUENCE</scope>
    <source>
        <strain evidence="2">AVDCRST_MAG66</strain>
    </source>
</reference>
<feature type="compositionally biased region" description="Basic residues" evidence="1">
    <location>
        <begin position="68"/>
        <end position="79"/>
    </location>
</feature>
<feature type="compositionally biased region" description="Basic and acidic residues" evidence="1">
    <location>
        <begin position="172"/>
        <end position="185"/>
    </location>
</feature>
<evidence type="ECO:0000313" key="2">
    <source>
        <dbReference type="EMBL" id="CAA9412233.1"/>
    </source>
</evidence>
<feature type="non-terminal residue" evidence="2">
    <location>
        <position position="274"/>
    </location>
</feature>
<gene>
    <name evidence="2" type="ORF">AVDCRST_MAG66-2111</name>
</gene>
<sequence>APEDPHSPLRVRLLGGGAGRPRPAFRRGGLRHRLRDAERRAGPRAAAEPGPELPRPAAGPHGHQPRDGRRRPGARRGRAPRQPAQPRRLGAGPPVHQRHRLPATHRGPQPAPRRARRRHPAVRRPAHRRRQRTDRGPRQQRARARAGARVPARRQAHRRRVLRRRLPRVRPRVGDPGEHPARQARDGPLQGVRLQGRHGLPGHRLRDRAAAVPAGVHPARRHRSRRPLPRQLRARGLGGRRLALRHRALEQRLPAHRPEDGRGPRGRPASLGLV</sequence>
<feature type="compositionally biased region" description="Basic residues" evidence="1">
    <location>
        <begin position="23"/>
        <end position="34"/>
    </location>
</feature>
<evidence type="ECO:0000256" key="1">
    <source>
        <dbReference type="SAM" id="MobiDB-lite"/>
    </source>
</evidence>
<proteinExistence type="predicted"/>